<dbReference type="InterPro" id="IPR036034">
    <property type="entry name" value="PDZ_sf"/>
</dbReference>
<keyword evidence="3" id="KW-1185">Reference proteome</keyword>
<dbReference type="EMBL" id="VMNK01000007">
    <property type="protein sequence ID" value="TVO57177.1"/>
    <property type="molecule type" value="Genomic_DNA"/>
</dbReference>
<sequence length="422" mass="46264">MAPSAHAGVMNRPNTIMQPLSTACHGRCQGWKRTMIKAGFLPMIRRAAFALAVFVVPGVMAADADAPFNPPVLNLNAALSLQDTLAALPDDATVFVGETHTRYDHHLVQLETLRFLHARTPNIAIGVEWFQTPFQTHLDDYLAGRITETEMLERTGYFDRWRFDYRLYRPVIEYARANRIPIVALNAPVELTRKIGEGGLAALTPEARATLPADYARGNTAYEARVRRAFNMHPMEGANFEHFLDVMLTWDETMAATAAAHLAANPGRRMVIFAGSGHIAHRDGIPARLERRTGKRVSTVLVAGEHTAEPGIADFFVLSAPRELPPAGLLGAYLENAKDGVRVGALTEESGLGMAGIAKDDILLAIDGKPVSGFAAVKVHLLDKKPGDKIDVRYRHRNWLGSEKESTVMVMLGGEAPLRLPQ</sequence>
<dbReference type="InterPro" id="IPR007314">
    <property type="entry name" value="Cofac_haem-bd_dom"/>
</dbReference>
<dbReference type="Pfam" id="PF04187">
    <property type="entry name" value="Cofac_haem_bdg"/>
    <property type="match status" value="1"/>
</dbReference>
<protein>
    <submittedName>
        <fullName evidence="2">PDZ domain-containing protein</fullName>
    </submittedName>
</protein>
<feature type="domain" description="PDZ" evidence="1">
    <location>
        <begin position="328"/>
        <end position="398"/>
    </location>
</feature>
<evidence type="ECO:0000259" key="1">
    <source>
        <dbReference type="SMART" id="SM00228"/>
    </source>
</evidence>
<evidence type="ECO:0000313" key="3">
    <source>
        <dbReference type="Proteomes" id="UP000319502"/>
    </source>
</evidence>
<dbReference type="OrthoDB" id="9795827at2"/>
<dbReference type="Gene3D" id="3.40.50.11550">
    <property type="match status" value="1"/>
</dbReference>
<dbReference type="Proteomes" id="UP000319502">
    <property type="component" value="Unassembled WGS sequence"/>
</dbReference>
<dbReference type="SMART" id="SM00228">
    <property type="entry name" value="PDZ"/>
    <property type="match status" value="1"/>
</dbReference>
<evidence type="ECO:0000313" key="2">
    <source>
        <dbReference type="EMBL" id="TVO57177.1"/>
    </source>
</evidence>
<dbReference type="Pfam" id="PF13180">
    <property type="entry name" value="PDZ_2"/>
    <property type="match status" value="1"/>
</dbReference>
<accession>A0A557QW90</accession>
<dbReference type="Gene3D" id="2.30.42.10">
    <property type="match status" value="1"/>
</dbReference>
<reference evidence="2 3" key="1">
    <citation type="submission" date="2019-07" db="EMBL/GenBank/DDBJ databases">
        <title>The pathways for chlorine oxyanion respiration interact through the shared metabolite chlorate.</title>
        <authorList>
            <person name="Barnum T.P."/>
            <person name="Cheng Y."/>
            <person name="Hill K.A."/>
            <person name="Lucas L.N."/>
            <person name="Carlson H.K."/>
            <person name="Coates J.D."/>
        </authorList>
    </citation>
    <scope>NUCLEOTIDE SEQUENCE [LARGE SCALE GENOMIC DNA]</scope>
    <source>
        <strain evidence="2 3">SFB-3</strain>
    </source>
</reference>
<name>A0A557QW90_9RHOO</name>
<organism evidence="2 3">
    <name type="scientific">Denitromonas halophila</name>
    <dbReference type="NCBI Taxonomy" id="1629404"/>
    <lineage>
        <taxon>Bacteria</taxon>
        <taxon>Pseudomonadati</taxon>
        <taxon>Pseudomonadota</taxon>
        <taxon>Betaproteobacteria</taxon>
        <taxon>Rhodocyclales</taxon>
        <taxon>Zoogloeaceae</taxon>
        <taxon>Denitromonas</taxon>
    </lineage>
</organism>
<dbReference type="InterPro" id="IPR001478">
    <property type="entry name" value="PDZ"/>
</dbReference>
<dbReference type="SUPFAM" id="SSF159501">
    <property type="entry name" value="EreA/ChaN-like"/>
    <property type="match status" value="1"/>
</dbReference>
<gene>
    <name evidence="2" type="ORF">FHP91_09785</name>
</gene>
<dbReference type="SUPFAM" id="SSF50156">
    <property type="entry name" value="PDZ domain-like"/>
    <property type="match status" value="1"/>
</dbReference>
<proteinExistence type="predicted"/>
<dbReference type="CDD" id="cd14727">
    <property type="entry name" value="ChanN-like"/>
    <property type="match status" value="1"/>
</dbReference>
<dbReference type="AlphaFoldDB" id="A0A557QW90"/>
<comment type="caution">
    <text evidence="2">The sequence shown here is derived from an EMBL/GenBank/DDBJ whole genome shotgun (WGS) entry which is preliminary data.</text>
</comment>